<gene>
    <name evidence="3" type="primary">5579424</name>
</gene>
<evidence type="ECO:0000256" key="2">
    <source>
        <dbReference type="SAM" id="SignalP"/>
    </source>
</evidence>
<accession>A0A1S4G4T2</accession>
<evidence type="ECO:0000313" key="3">
    <source>
        <dbReference type="EnsemblMetazoa" id="AAEL015451-PA"/>
    </source>
</evidence>
<sequence>MKFILEVTFLVALGSVCTAQFNPWFDETESNVALRHPRPPFTAGSPPPAGVSVPTRKPPTALATQAQEQRVVSFQNRSLERLFQRSFTVDTPVEFQDAVVHLYVRSQRELDLCAEFLWETHLLKEYRRCASVTQRAIWRQVQILKEDIRALTLADYEYGDY</sequence>
<dbReference type="Proteomes" id="UP000008820">
    <property type="component" value="Chromosome 1"/>
</dbReference>
<organism evidence="3 4">
    <name type="scientific">Aedes aegypti</name>
    <name type="common">Yellowfever mosquito</name>
    <name type="synonym">Culex aegypti</name>
    <dbReference type="NCBI Taxonomy" id="7159"/>
    <lineage>
        <taxon>Eukaryota</taxon>
        <taxon>Metazoa</taxon>
        <taxon>Ecdysozoa</taxon>
        <taxon>Arthropoda</taxon>
        <taxon>Hexapoda</taxon>
        <taxon>Insecta</taxon>
        <taxon>Pterygota</taxon>
        <taxon>Neoptera</taxon>
        <taxon>Endopterygota</taxon>
        <taxon>Diptera</taxon>
        <taxon>Nematocera</taxon>
        <taxon>Culicoidea</taxon>
        <taxon>Culicidae</taxon>
        <taxon>Culicinae</taxon>
        <taxon>Aedini</taxon>
        <taxon>Aedes</taxon>
        <taxon>Stegomyia</taxon>
    </lineage>
</organism>
<name>A0A1S4G4T2_AEDAE</name>
<dbReference type="InParanoid" id="A0A1S4G4T2"/>
<protein>
    <submittedName>
        <fullName evidence="3">Uncharacterized protein</fullName>
    </submittedName>
</protein>
<evidence type="ECO:0000256" key="1">
    <source>
        <dbReference type="SAM" id="MobiDB-lite"/>
    </source>
</evidence>
<dbReference type="EnsemblMetazoa" id="AAEL015451-RA">
    <property type="protein sequence ID" value="AAEL015451-PA"/>
    <property type="gene ID" value="AAEL015451"/>
</dbReference>
<dbReference type="VEuPathDB" id="VectorBase:AAEL015451"/>
<keyword evidence="4" id="KW-1185">Reference proteome</keyword>
<feature type="signal peptide" evidence="2">
    <location>
        <begin position="1"/>
        <end position="19"/>
    </location>
</feature>
<evidence type="ECO:0000313" key="4">
    <source>
        <dbReference type="Proteomes" id="UP000008820"/>
    </source>
</evidence>
<dbReference type="OrthoDB" id="7758746at2759"/>
<proteinExistence type="predicted"/>
<feature type="chain" id="PRO_5043825750" evidence="2">
    <location>
        <begin position="20"/>
        <end position="161"/>
    </location>
</feature>
<dbReference type="AlphaFoldDB" id="A0A1S4G4T2"/>
<reference evidence="3 4" key="1">
    <citation type="submission" date="2017-06" db="EMBL/GenBank/DDBJ databases">
        <title>Aedes aegypti genome working group (AGWG) sequencing and assembly.</title>
        <authorList>
            <consortium name="Aedes aegypti Genome Working Group (AGWG)"/>
            <person name="Matthews B.J."/>
        </authorList>
    </citation>
    <scope>NUCLEOTIDE SEQUENCE [LARGE SCALE GENOMIC DNA]</scope>
    <source>
        <strain evidence="3 4">LVP_AGWG</strain>
    </source>
</reference>
<reference evidence="3" key="2">
    <citation type="submission" date="2020-05" db="UniProtKB">
        <authorList>
            <consortium name="EnsemblMetazoa"/>
        </authorList>
    </citation>
    <scope>IDENTIFICATION</scope>
    <source>
        <strain evidence="3">LVP_AGWG</strain>
    </source>
</reference>
<feature type="region of interest" description="Disordered" evidence="1">
    <location>
        <begin position="35"/>
        <end position="57"/>
    </location>
</feature>
<keyword evidence="2" id="KW-0732">Signal</keyword>